<dbReference type="PROSITE" id="PS51126">
    <property type="entry name" value="DILUTE"/>
    <property type="match status" value="1"/>
</dbReference>
<reference evidence="3 10" key="6">
    <citation type="submission" date="2018-06" db="EMBL/GenBank/DDBJ databases">
        <title>Population genomics shows no distinction between pathogenic Candida krusei and environmental Pichia kudriavzevii: One species, four names.</title>
        <authorList>
            <person name="Douglass A.P."/>
            <person name="Offei B."/>
            <person name="Braun-Galleani S."/>
            <person name="Coughlan A.Y."/>
            <person name="Martos A."/>
            <person name="Ortiz-Merino R.A."/>
            <person name="Byrne K.P."/>
            <person name="Wolfe K.H."/>
        </authorList>
    </citation>
    <scope>NUCLEOTIDE SEQUENCE [LARGE SCALE GENOMIC DNA]</scope>
    <source>
        <strain evidence="3 10">CBS573</strain>
    </source>
</reference>
<evidence type="ECO:0000313" key="5">
    <source>
        <dbReference type="EMBL" id="ONH73727.1"/>
    </source>
</evidence>
<dbReference type="InterPro" id="IPR036770">
    <property type="entry name" value="Ankyrin_rpt-contain_sf"/>
</dbReference>
<dbReference type="InterPro" id="IPR002710">
    <property type="entry name" value="Dilute_dom"/>
</dbReference>
<dbReference type="EMBL" id="CP028773">
    <property type="protein sequence ID" value="AWU74189.1"/>
    <property type="molecule type" value="Genomic_DNA"/>
</dbReference>
<dbReference type="STRING" id="4909.A0A099P0K6"/>
<dbReference type="PANTHER" id="PTHR16027">
    <property type="entry name" value="DILUTE DOMAIN-CONTAINING PROTEIN YPR089W"/>
    <property type="match status" value="1"/>
</dbReference>
<reference evidence="6 9" key="5">
    <citation type="submission" date="2017-05" db="EMBL/GenBank/DDBJ databases">
        <title>The Genome Sequence of Candida krusei Ckrusei653.</title>
        <authorList>
            <person name="Cuomo C."/>
            <person name="Forche A."/>
            <person name="Young S."/>
            <person name="Abouelleil A."/>
            <person name="Cao P."/>
            <person name="Chapman S."/>
            <person name="Cusick C."/>
            <person name="Shea T."/>
            <person name="Nusbaum C."/>
            <person name="Birren B."/>
        </authorList>
    </citation>
    <scope>NUCLEOTIDE SEQUENCE [LARGE SCALE GENOMIC DNA]</scope>
    <source>
        <strain evidence="6 9">Ckrusei653</strain>
    </source>
</reference>
<dbReference type="PANTHER" id="PTHR16027:SF6">
    <property type="entry name" value="DILUTE DOMAIN-CONTAINING PROTEIN"/>
    <property type="match status" value="1"/>
</dbReference>
<name>A0A099P0K6_PICKU</name>
<protein>
    <submittedName>
        <fullName evidence="5">Unconventional myosin-Vc</fullName>
    </submittedName>
</protein>
<dbReference type="EMBL" id="NHMM01000007">
    <property type="protein sequence ID" value="OUT20505.1"/>
    <property type="molecule type" value="Genomic_DNA"/>
</dbReference>
<gene>
    <name evidence="5" type="ORF">BOH78_2913</name>
    <name evidence="3" type="ORF">C5L36_0A07890</name>
    <name evidence="6" type="ORF">CAS74_004164</name>
    <name evidence="4" type="ORF">JL09_g3160</name>
</gene>
<evidence type="ECO:0000313" key="8">
    <source>
        <dbReference type="Proteomes" id="UP000189274"/>
    </source>
</evidence>
<dbReference type="InterPro" id="IPR002110">
    <property type="entry name" value="Ankyrin_rpt"/>
</dbReference>
<feature type="domain" description="Dilute" evidence="2">
    <location>
        <begin position="327"/>
        <end position="653"/>
    </location>
</feature>
<evidence type="ECO:0000313" key="3">
    <source>
        <dbReference type="EMBL" id="AWU74189.1"/>
    </source>
</evidence>
<dbReference type="SMART" id="SM00248">
    <property type="entry name" value="ANK"/>
    <property type="match status" value="2"/>
</dbReference>
<dbReference type="GO" id="GO:0051020">
    <property type="term" value="F:GTPase binding"/>
    <property type="evidence" value="ECO:0007669"/>
    <property type="project" value="TreeGrafter"/>
</dbReference>
<reference evidence="8" key="3">
    <citation type="journal article" date="2017" name="Genome Announc.">
        <title>Genome sequences of Cyberlindnera fabianii 65, Pichia kudriavzevii 129, and Saccharomyces cerevisiae 131 isolated from fermented masau fruits in Zimbabwe.</title>
        <authorList>
            <person name="van Rijswijck I.M.H."/>
            <person name="Derks M.F.L."/>
            <person name="Abee T."/>
            <person name="de Ridder D."/>
            <person name="Smid E.J."/>
        </authorList>
    </citation>
    <scope>NUCLEOTIDE SEQUENCE [LARGE SCALE GENOMIC DNA]</scope>
    <source>
        <strain evidence="8">129</strain>
    </source>
</reference>
<dbReference type="Pfam" id="PF01843">
    <property type="entry name" value="DIL"/>
    <property type="match status" value="1"/>
</dbReference>
<proteinExistence type="predicted"/>
<sequence>MDPWSTIGTAASLFSAKDITYSQVLAAKKALEILAKNKETVLPIVQLCLACANNDTYSVKDLITENQSLLNMVDSKGLTPLIYAICFHNNDCVDVLLTLNVDCNEPDNLVGWTPVMWATYLDYEDIIERLVSSNADPKKTVGKSMKNAIQLIKPGSKAEEYYKIHGYLEKPKYIANDSFYATDNTLASGVKNISLNSDNNKFIDETNDYYDEMSTSDEFNFNMVQYKQYLKFNDNSIRAIMDYLFDLPNKYHTKPLYPSSVIFQCLRYAEDKLNNPGMVKMLMDLYITRIRNVSGTKSGVVQFYGEKERKEREKQKKKEKDTTPDPPPVDITTICYWISALNHLYYYLVRDTACNFLSKYPELLQDLISCLQSLIFKLAFTLDAKLETILEPCILQYNSVPDTDIIYKSDWKVFKNQSKQHTKSSYEEIIDMLYPPSYKEQMKPSPLKVIQTLGALLYVLELYYVSDVIKQQCLSAVLYFIGAHLFNKIVSHKRYCSRIKALEIRLNISYIQDWLRSNNLQPFIEEDGNFDTVLAMWRNDGFPDTLVGKPTGYLSNVCRYNGDARDPTDATYYMNHLFTIGKYALAPVVELTEWLQVFTEITTLEEMQDTLDVFEVLASSTMVQCVRNYHYEVDEKKFPKKIKKWLKENRHNESDKLQEKGMFYKDESKLVLNQGQAFPLCLPRKVQLLHQYGADFKHVDNRKLAAYQPHIPVIIRDDIETIVDEHADEDEDGHYEGYDNVDNNVLSQGNSSNDSFGVSTGQNKQETNYMKNEWDEDSRDVLDGDTNASNSRAEYGTVCGDAKKSDLFQELSIPTTVAQKTWQDSPEGNPWA</sequence>
<reference evidence="4" key="2">
    <citation type="submission" date="2014-08" db="EMBL/GenBank/DDBJ databases">
        <title>Exploiting Issatchenkia orientalis SD108 for Succinic Acid Production.</title>
        <authorList>
            <person name="Xiao H."/>
            <person name="Shao Z."/>
            <person name="Jiang Y."/>
            <person name="Dole S."/>
            <person name="Zhao H."/>
        </authorList>
    </citation>
    <scope>NUCLEOTIDE SEQUENCE [LARGE SCALE GENOMIC DNA]</scope>
    <source>
        <strain evidence="4">SD108</strain>
    </source>
</reference>
<dbReference type="Proteomes" id="UP000195871">
    <property type="component" value="Unassembled WGS sequence"/>
</dbReference>
<organism evidence="4 7">
    <name type="scientific">Pichia kudriavzevii</name>
    <name type="common">Yeast</name>
    <name type="synonym">Issatchenkia orientalis</name>
    <dbReference type="NCBI Taxonomy" id="4909"/>
    <lineage>
        <taxon>Eukaryota</taxon>
        <taxon>Fungi</taxon>
        <taxon>Dikarya</taxon>
        <taxon>Ascomycota</taxon>
        <taxon>Saccharomycotina</taxon>
        <taxon>Pichiomycetes</taxon>
        <taxon>Pichiales</taxon>
        <taxon>Pichiaceae</taxon>
        <taxon>Pichia</taxon>
    </lineage>
</organism>
<feature type="region of interest" description="Disordered" evidence="1">
    <location>
        <begin position="771"/>
        <end position="793"/>
    </location>
</feature>
<dbReference type="Proteomes" id="UP000029867">
    <property type="component" value="Unassembled WGS sequence"/>
</dbReference>
<evidence type="ECO:0000259" key="2">
    <source>
        <dbReference type="PROSITE" id="PS51126"/>
    </source>
</evidence>
<keyword evidence="10" id="KW-1185">Reference proteome</keyword>
<dbReference type="SMART" id="SM01132">
    <property type="entry name" value="DIL"/>
    <property type="match status" value="1"/>
</dbReference>
<dbReference type="InterPro" id="IPR052072">
    <property type="entry name" value="Vascular_dev_regulator"/>
</dbReference>
<evidence type="ECO:0000313" key="6">
    <source>
        <dbReference type="EMBL" id="OUT20505.1"/>
    </source>
</evidence>
<dbReference type="Gene3D" id="1.25.40.20">
    <property type="entry name" value="Ankyrin repeat-containing domain"/>
    <property type="match status" value="1"/>
</dbReference>
<dbReference type="Pfam" id="PF12796">
    <property type="entry name" value="Ank_2"/>
    <property type="match status" value="1"/>
</dbReference>
<dbReference type="eggNOG" id="ENOG502QRMC">
    <property type="taxonomic scope" value="Eukaryota"/>
</dbReference>
<accession>A0A099P0K6</accession>
<dbReference type="SUPFAM" id="SSF48403">
    <property type="entry name" value="Ankyrin repeat"/>
    <property type="match status" value="1"/>
</dbReference>
<dbReference type="EMBL" id="MQVM01000013">
    <property type="protein sequence ID" value="ONH73727.1"/>
    <property type="molecule type" value="Genomic_DNA"/>
</dbReference>
<dbReference type="AlphaFoldDB" id="A0A099P0K6"/>
<dbReference type="Proteomes" id="UP000249293">
    <property type="component" value="Chromosome 1"/>
</dbReference>
<dbReference type="OrthoDB" id="426293at2759"/>
<reference evidence="5" key="4">
    <citation type="submission" date="2017-01" db="EMBL/GenBank/DDBJ databases">
        <authorList>
            <person name="Mah S.A."/>
            <person name="Swanson W.J."/>
            <person name="Moy G.W."/>
            <person name="Vacquier V.D."/>
        </authorList>
    </citation>
    <scope>NUCLEOTIDE SEQUENCE [LARGE SCALE GENOMIC DNA]</scope>
    <source>
        <strain evidence="5">129</strain>
    </source>
</reference>
<evidence type="ECO:0000256" key="1">
    <source>
        <dbReference type="SAM" id="MobiDB-lite"/>
    </source>
</evidence>
<dbReference type="HOGENOM" id="CLU_019651_0_0_1"/>
<evidence type="ECO:0000313" key="10">
    <source>
        <dbReference type="Proteomes" id="UP000249293"/>
    </source>
</evidence>
<evidence type="ECO:0000313" key="9">
    <source>
        <dbReference type="Proteomes" id="UP000195871"/>
    </source>
</evidence>
<evidence type="ECO:0000313" key="4">
    <source>
        <dbReference type="EMBL" id="KGK37707.1"/>
    </source>
</evidence>
<reference evidence="7" key="1">
    <citation type="journal article" date="2014" name="Microb. Cell Fact.">
        <title>Exploiting Issatchenkia orientalis SD108 for succinic acid production.</title>
        <authorList>
            <person name="Xiao H."/>
            <person name="Shao Z."/>
            <person name="Jiang Y."/>
            <person name="Dole S."/>
            <person name="Zhao H."/>
        </authorList>
    </citation>
    <scope>NUCLEOTIDE SEQUENCE [LARGE SCALE GENOMIC DNA]</scope>
    <source>
        <strain evidence="7">SD108</strain>
    </source>
</reference>
<dbReference type="VEuPathDB" id="FungiDB:C5L36_0A07890"/>
<dbReference type="EMBL" id="JQFK01000031">
    <property type="protein sequence ID" value="KGK37707.1"/>
    <property type="molecule type" value="Genomic_DNA"/>
</dbReference>
<dbReference type="Proteomes" id="UP000189274">
    <property type="component" value="Unassembled WGS sequence"/>
</dbReference>
<evidence type="ECO:0000313" key="7">
    <source>
        <dbReference type="Proteomes" id="UP000029867"/>
    </source>
</evidence>